<reference evidence="1 2" key="2">
    <citation type="journal article" date="2022" name="Mol. Ecol. Resour.">
        <title>The genomes of chicory, endive, great burdock and yacon provide insights into Asteraceae paleo-polyploidization history and plant inulin production.</title>
        <authorList>
            <person name="Fan W."/>
            <person name="Wang S."/>
            <person name="Wang H."/>
            <person name="Wang A."/>
            <person name="Jiang F."/>
            <person name="Liu H."/>
            <person name="Zhao H."/>
            <person name="Xu D."/>
            <person name="Zhang Y."/>
        </authorList>
    </citation>
    <scope>NUCLEOTIDE SEQUENCE [LARGE SCALE GENOMIC DNA]</scope>
    <source>
        <strain evidence="2">cv. Yunnan</strain>
        <tissue evidence="1">Leaves</tissue>
    </source>
</reference>
<evidence type="ECO:0000313" key="1">
    <source>
        <dbReference type="EMBL" id="KAI3801372.1"/>
    </source>
</evidence>
<organism evidence="1 2">
    <name type="scientific">Smallanthus sonchifolius</name>
    <dbReference type="NCBI Taxonomy" id="185202"/>
    <lineage>
        <taxon>Eukaryota</taxon>
        <taxon>Viridiplantae</taxon>
        <taxon>Streptophyta</taxon>
        <taxon>Embryophyta</taxon>
        <taxon>Tracheophyta</taxon>
        <taxon>Spermatophyta</taxon>
        <taxon>Magnoliopsida</taxon>
        <taxon>eudicotyledons</taxon>
        <taxon>Gunneridae</taxon>
        <taxon>Pentapetalae</taxon>
        <taxon>asterids</taxon>
        <taxon>campanulids</taxon>
        <taxon>Asterales</taxon>
        <taxon>Asteraceae</taxon>
        <taxon>Asteroideae</taxon>
        <taxon>Heliantheae alliance</taxon>
        <taxon>Millerieae</taxon>
        <taxon>Smallanthus</taxon>
    </lineage>
</organism>
<evidence type="ECO:0000313" key="2">
    <source>
        <dbReference type="Proteomes" id="UP001056120"/>
    </source>
</evidence>
<dbReference type="EMBL" id="CM042027">
    <property type="protein sequence ID" value="KAI3801372.1"/>
    <property type="molecule type" value="Genomic_DNA"/>
</dbReference>
<accession>A0ACB9I2S7</accession>
<protein>
    <submittedName>
        <fullName evidence="1">Uncharacterized protein</fullName>
    </submittedName>
</protein>
<gene>
    <name evidence="1" type="ORF">L1987_29477</name>
</gene>
<proteinExistence type="predicted"/>
<comment type="caution">
    <text evidence="1">The sequence shown here is derived from an EMBL/GenBank/DDBJ whole genome shotgun (WGS) entry which is preliminary data.</text>
</comment>
<sequence>MNEGGGVLLVPRQPPVAAVSPCAAYSTPVMGIPTPSPFSFSVASTRWSSSRPYNHVFSLVLRAMLMVFSFGSSLALAVTMSNTQQEEKGFQDFPELVYSFAVTTCAFIYSAYQLFKGIFDIAFKGIFISDKTSEYTSFILDQFAGYLLVSSSSVTALMINQPQLAGNTSLKKAAVASVCMSVAAFLSTAVCAILSGYKLSKRIMW</sequence>
<keyword evidence="2" id="KW-1185">Reference proteome</keyword>
<dbReference type="Proteomes" id="UP001056120">
    <property type="component" value="Linkage Group LG10"/>
</dbReference>
<reference evidence="2" key="1">
    <citation type="journal article" date="2022" name="Mol. Ecol. Resour.">
        <title>The genomes of chicory, endive, great burdock and yacon provide insights into Asteraceae palaeo-polyploidization history and plant inulin production.</title>
        <authorList>
            <person name="Fan W."/>
            <person name="Wang S."/>
            <person name="Wang H."/>
            <person name="Wang A."/>
            <person name="Jiang F."/>
            <person name="Liu H."/>
            <person name="Zhao H."/>
            <person name="Xu D."/>
            <person name="Zhang Y."/>
        </authorList>
    </citation>
    <scope>NUCLEOTIDE SEQUENCE [LARGE SCALE GENOMIC DNA]</scope>
    <source>
        <strain evidence="2">cv. Yunnan</strain>
    </source>
</reference>
<name>A0ACB9I2S7_9ASTR</name>